<sequence>MPSVLTLQGDRQHGKTTALLDMAFANARRGQSVAFWSPSARESEEAARMAFGLTVGDRSVSRVSGGVGGAAVEFGNGGRVVFVWGYWGQRQPAEYDVEVHDDTEGRIVRPRAEVRNVRR</sequence>
<dbReference type="KEGG" id="vg:60325153"/>
<gene>
    <name evidence="1" type="primary">88</name>
    <name evidence="1" type="ORF">SEA_NIBB_88</name>
</gene>
<dbReference type="RefSeq" id="YP_009953676.1">
    <property type="nucleotide sequence ID" value="NC_051624.1"/>
</dbReference>
<keyword evidence="2" id="KW-1185">Reference proteome</keyword>
<accession>A0A411B5L7</accession>
<organism evidence="1 2">
    <name type="scientific">Mycobacterium phage Nibb</name>
    <dbReference type="NCBI Taxonomy" id="2510585"/>
    <lineage>
        <taxon>Viruses</taxon>
        <taxon>Duplodnaviria</taxon>
        <taxon>Heunggongvirae</taxon>
        <taxon>Uroviricota</taxon>
        <taxon>Caudoviricetes</taxon>
        <taxon>Weiservirinae</taxon>
        <taxon>Anayavirus</taxon>
        <taxon>Anayavirus nibb</taxon>
    </lineage>
</organism>
<evidence type="ECO:0000313" key="1">
    <source>
        <dbReference type="EMBL" id="QAX95627.1"/>
    </source>
</evidence>
<evidence type="ECO:0008006" key="3">
    <source>
        <dbReference type="Google" id="ProtNLM"/>
    </source>
</evidence>
<evidence type="ECO:0000313" key="2">
    <source>
        <dbReference type="Proteomes" id="UP000290045"/>
    </source>
</evidence>
<proteinExistence type="predicted"/>
<dbReference type="Proteomes" id="UP000290045">
    <property type="component" value="Segment"/>
</dbReference>
<protein>
    <recommendedName>
        <fullName evidence="3">AAA-ATPase</fullName>
    </recommendedName>
</protein>
<dbReference type="EMBL" id="MK460246">
    <property type="protein sequence ID" value="QAX95627.1"/>
    <property type="molecule type" value="Genomic_DNA"/>
</dbReference>
<name>A0A411B5L7_9CAUD</name>
<reference evidence="1 2" key="1">
    <citation type="submission" date="2019-01" db="EMBL/GenBank/DDBJ databases">
        <authorList>
            <person name="Neitz A."/>
            <person name="Villela V."/>
            <person name="Anton S."/>
            <person name="Buhyoff S."/>
            <person name="Consani M."/>
            <person name="Davis D."/>
            <person name="Haas R."/>
            <person name="Heid C."/>
            <person name="Roop S."/>
            <person name="Braley A.B."/>
            <person name="Ettinger A.-S.H."/>
            <person name="Anders K.R."/>
            <person name="Garlena R.A."/>
            <person name="Russell D.A."/>
            <person name="Pope W.H."/>
            <person name="Jacobs-Sera D."/>
            <person name="Hendrix R.W."/>
            <person name="Hatfull G.F."/>
        </authorList>
    </citation>
    <scope>NUCLEOTIDE SEQUENCE [LARGE SCALE GENOMIC DNA]</scope>
</reference>
<dbReference type="GeneID" id="60325153"/>